<name>A0A6I9Y4N6_9SAUR</name>
<feature type="compositionally biased region" description="Basic and acidic residues" evidence="1">
    <location>
        <begin position="46"/>
        <end position="80"/>
    </location>
</feature>
<protein>
    <submittedName>
        <fullName evidence="3">Adenylate kinase 9-like</fullName>
    </submittedName>
</protein>
<feature type="region of interest" description="Disordered" evidence="1">
    <location>
        <begin position="169"/>
        <end position="194"/>
    </location>
</feature>
<dbReference type="OrthoDB" id="9394182at2759"/>
<organism evidence="2 3">
    <name type="scientific">Thamnophis sirtalis</name>
    <dbReference type="NCBI Taxonomy" id="35019"/>
    <lineage>
        <taxon>Eukaryota</taxon>
        <taxon>Metazoa</taxon>
        <taxon>Chordata</taxon>
        <taxon>Craniata</taxon>
        <taxon>Vertebrata</taxon>
        <taxon>Euteleostomi</taxon>
        <taxon>Lepidosauria</taxon>
        <taxon>Squamata</taxon>
        <taxon>Bifurcata</taxon>
        <taxon>Unidentata</taxon>
        <taxon>Episquamata</taxon>
        <taxon>Toxicofera</taxon>
        <taxon>Serpentes</taxon>
        <taxon>Colubroidea</taxon>
        <taxon>Colubridae</taxon>
        <taxon>Natricinae</taxon>
        <taxon>Thamnophis</taxon>
    </lineage>
</organism>
<feature type="region of interest" description="Disordered" evidence="1">
    <location>
        <begin position="1"/>
        <end position="80"/>
    </location>
</feature>
<dbReference type="RefSeq" id="XP_013912455.1">
    <property type="nucleotide sequence ID" value="XM_014056980.1"/>
</dbReference>
<dbReference type="Proteomes" id="UP000504617">
    <property type="component" value="Unplaced"/>
</dbReference>
<dbReference type="AlphaFoldDB" id="A0A6I9Y4N6"/>
<dbReference type="GeneID" id="106541506"/>
<sequence>MTMVMIIESAEFMEGSFGIERGQPEQDDSSESKRKESSGETMKFVVKSDDSKEPEGSEESKTESTEPLESEKKSVSQYEHLKSMASELGVTMPEYPEDGFPDAVEIEPLRNKLTQFQNNWQKLEQHITESLLVQSTELEIDGQTPEMLLNKTVQAMQQTFKYHGWELLPEDEDEEQEDLQAEAEAQAEEEEEGD</sequence>
<gene>
    <name evidence="3" type="primary">LOC106541506</name>
</gene>
<keyword evidence="2" id="KW-1185">Reference proteome</keyword>
<feature type="non-terminal residue" evidence="3">
    <location>
        <position position="194"/>
    </location>
</feature>
<evidence type="ECO:0000313" key="3">
    <source>
        <dbReference type="RefSeq" id="XP_013912455.1"/>
    </source>
</evidence>
<evidence type="ECO:0000313" key="2">
    <source>
        <dbReference type="Proteomes" id="UP000504617"/>
    </source>
</evidence>
<dbReference type="KEGG" id="tsr:106541506"/>
<evidence type="ECO:0000256" key="1">
    <source>
        <dbReference type="SAM" id="MobiDB-lite"/>
    </source>
</evidence>
<accession>A0A6I9Y4N6</accession>
<reference evidence="3" key="1">
    <citation type="submission" date="2025-08" db="UniProtKB">
        <authorList>
            <consortium name="RefSeq"/>
        </authorList>
    </citation>
    <scope>IDENTIFICATION</scope>
</reference>
<proteinExistence type="predicted"/>